<dbReference type="EMBL" id="BARV01034769">
    <property type="protein sequence ID" value="GAI50415.1"/>
    <property type="molecule type" value="Genomic_DNA"/>
</dbReference>
<dbReference type="AlphaFoldDB" id="X1QHD3"/>
<reference evidence="1" key="1">
    <citation type="journal article" date="2014" name="Front. Microbiol.">
        <title>High frequency of phylogenetically diverse reductive dehalogenase-homologous genes in deep subseafloor sedimentary metagenomes.</title>
        <authorList>
            <person name="Kawai M."/>
            <person name="Futagami T."/>
            <person name="Toyoda A."/>
            <person name="Takaki Y."/>
            <person name="Nishi S."/>
            <person name="Hori S."/>
            <person name="Arai W."/>
            <person name="Tsubouchi T."/>
            <person name="Morono Y."/>
            <person name="Uchiyama I."/>
            <person name="Ito T."/>
            <person name="Fujiyama A."/>
            <person name="Inagaki F."/>
            <person name="Takami H."/>
        </authorList>
    </citation>
    <scope>NUCLEOTIDE SEQUENCE</scope>
    <source>
        <strain evidence="1">Expedition CK06-06</strain>
    </source>
</reference>
<name>X1QHD3_9ZZZZ</name>
<proteinExistence type="predicted"/>
<organism evidence="1">
    <name type="scientific">marine sediment metagenome</name>
    <dbReference type="NCBI Taxonomy" id="412755"/>
    <lineage>
        <taxon>unclassified sequences</taxon>
        <taxon>metagenomes</taxon>
        <taxon>ecological metagenomes</taxon>
    </lineage>
</organism>
<feature type="non-terminal residue" evidence="1">
    <location>
        <position position="121"/>
    </location>
</feature>
<accession>X1QHD3</accession>
<sequence length="121" mass="13746">MIIKCIRCGKDIDTANNSNADYIMAEDTIVKEPREVFIALKHNQSTREKEIKMTELDEEDSPKYPDLEIADSEYDQEEVPSIEVAQAIGEELVKIVVEVGEKDIQKTGIICSDCYRDSDFV</sequence>
<evidence type="ECO:0000313" key="1">
    <source>
        <dbReference type="EMBL" id="GAI50415.1"/>
    </source>
</evidence>
<gene>
    <name evidence="1" type="ORF">S06H3_54380</name>
</gene>
<comment type="caution">
    <text evidence="1">The sequence shown here is derived from an EMBL/GenBank/DDBJ whole genome shotgun (WGS) entry which is preliminary data.</text>
</comment>
<protein>
    <submittedName>
        <fullName evidence="1">Uncharacterized protein</fullName>
    </submittedName>
</protein>